<evidence type="ECO:0000313" key="1">
    <source>
        <dbReference type="EMBL" id="CRL19252.1"/>
    </source>
</evidence>
<accession>A0A0G4NYU8</accession>
<dbReference type="EMBL" id="HG793136">
    <property type="protein sequence ID" value="CRL19252.1"/>
    <property type="molecule type" value="Genomic_DNA"/>
</dbReference>
<evidence type="ECO:0000313" key="2">
    <source>
        <dbReference type="Proteomes" id="UP000053732"/>
    </source>
</evidence>
<dbReference type="AlphaFoldDB" id="A0A0G4NYU8"/>
<organism evidence="1 2">
    <name type="scientific">Penicillium camemberti (strain FM 013)</name>
    <dbReference type="NCBI Taxonomy" id="1429867"/>
    <lineage>
        <taxon>Eukaryota</taxon>
        <taxon>Fungi</taxon>
        <taxon>Dikarya</taxon>
        <taxon>Ascomycota</taxon>
        <taxon>Pezizomycotina</taxon>
        <taxon>Eurotiomycetes</taxon>
        <taxon>Eurotiomycetidae</taxon>
        <taxon>Eurotiales</taxon>
        <taxon>Aspergillaceae</taxon>
        <taxon>Penicillium</taxon>
    </lineage>
</organism>
<protein>
    <submittedName>
        <fullName evidence="1">Str. FM013</fullName>
    </submittedName>
</protein>
<keyword evidence="2" id="KW-1185">Reference proteome</keyword>
<reference evidence="1 2" key="1">
    <citation type="journal article" date="2014" name="Nat. Commun.">
        <title>Multiple recent horizontal transfers of a large genomic region in cheese making fungi.</title>
        <authorList>
            <person name="Cheeseman K."/>
            <person name="Ropars J."/>
            <person name="Renault P."/>
            <person name="Dupont J."/>
            <person name="Gouzy J."/>
            <person name="Branca A."/>
            <person name="Abraham A.L."/>
            <person name="Ceppi M."/>
            <person name="Conseiller E."/>
            <person name="Debuchy R."/>
            <person name="Malagnac F."/>
            <person name="Goarin A."/>
            <person name="Silar P."/>
            <person name="Lacoste S."/>
            <person name="Sallet E."/>
            <person name="Bensimon A."/>
            <person name="Giraud T."/>
            <person name="Brygoo Y."/>
        </authorList>
    </citation>
    <scope>NUCLEOTIDE SEQUENCE [LARGE SCALE GENOMIC DNA]</scope>
    <source>
        <strain evidence="2">FM 013</strain>
    </source>
</reference>
<name>A0A0G4NYU8_PENC3</name>
<dbReference type="Proteomes" id="UP000053732">
    <property type="component" value="Unassembled WGS sequence"/>
</dbReference>
<proteinExistence type="predicted"/>
<sequence>MKHFYAIEFMEGSQLINELTSWNGREAFDLLSLPMPKEGEEESERQKMAHEIVEACLSRSFGFKLAHGLILRVNKVTLGSLWRDNPGSDVIPGTYASWLRHGIFYWNQNNVPKRVTLSLIPPTKIACSASEALLVVPQIPEGVERKRRAEGNTAMSWIKDATKKSRFITS</sequence>
<gene>
    <name evidence="1" type="ORF">PCAMFM013_S003g000043</name>
</gene>